<name>A0ACB7WN49_DIOAL</name>
<dbReference type="Proteomes" id="UP000827976">
    <property type="component" value="Chromosome 3"/>
</dbReference>
<gene>
    <name evidence="1" type="ORF">IHE45_03G097800</name>
</gene>
<accession>A0ACB7WN49</accession>
<proteinExistence type="predicted"/>
<dbReference type="EC" id="1.1.1.3" evidence="1"/>
<keyword evidence="2" id="KW-1185">Reference proteome</keyword>
<keyword evidence="1" id="KW-0560">Oxidoreductase</keyword>
<organism evidence="1 2">
    <name type="scientific">Dioscorea alata</name>
    <name type="common">Purple yam</name>
    <dbReference type="NCBI Taxonomy" id="55571"/>
    <lineage>
        <taxon>Eukaryota</taxon>
        <taxon>Viridiplantae</taxon>
        <taxon>Streptophyta</taxon>
        <taxon>Embryophyta</taxon>
        <taxon>Tracheophyta</taxon>
        <taxon>Spermatophyta</taxon>
        <taxon>Magnoliopsida</taxon>
        <taxon>Liliopsida</taxon>
        <taxon>Dioscoreales</taxon>
        <taxon>Dioscoreaceae</taxon>
        <taxon>Dioscorea</taxon>
    </lineage>
</organism>
<dbReference type="EC" id="2.7.2.4" evidence="1"/>
<keyword evidence="1" id="KW-0808">Transferase</keyword>
<comment type="caution">
    <text evidence="1">The sequence shown here is derived from an EMBL/GenBank/DDBJ whole genome shotgun (WGS) entry which is preliminary data.</text>
</comment>
<reference evidence="2" key="1">
    <citation type="journal article" date="2022" name="Nat. Commun.">
        <title>Chromosome evolution and the genetic basis of agronomically important traits in greater yam.</title>
        <authorList>
            <person name="Bredeson J.V."/>
            <person name="Lyons J.B."/>
            <person name="Oniyinde I.O."/>
            <person name="Okereke N.R."/>
            <person name="Kolade O."/>
            <person name="Nnabue I."/>
            <person name="Nwadili C.O."/>
            <person name="Hribova E."/>
            <person name="Parker M."/>
            <person name="Nwogha J."/>
            <person name="Shu S."/>
            <person name="Carlson J."/>
            <person name="Kariba R."/>
            <person name="Muthemba S."/>
            <person name="Knop K."/>
            <person name="Barton G.J."/>
            <person name="Sherwood A.V."/>
            <person name="Lopez-Montes A."/>
            <person name="Asiedu R."/>
            <person name="Jamnadass R."/>
            <person name="Muchugi A."/>
            <person name="Goodstein D."/>
            <person name="Egesi C.N."/>
            <person name="Featherston J."/>
            <person name="Asfaw A."/>
            <person name="Simpson G.G."/>
            <person name="Dolezel J."/>
            <person name="Hendre P.S."/>
            <person name="Van Deynze A."/>
            <person name="Kumar P.L."/>
            <person name="Obidiegwu J.E."/>
            <person name="Bhattacharjee R."/>
            <person name="Rokhsar D.S."/>
        </authorList>
    </citation>
    <scope>NUCLEOTIDE SEQUENCE [LARGE SCALE GENOMIC DNA]</scope>
    <source>
        <strain evidence="2">cv. TDa95/00328</strain>
    </source>
</reference>
<dbReference type="EMBL" id="CM037013">
    <property type="protein sequence ID" value="KAH7689431.1"/>
    <property type="molecule type" value="Genomic_DNA"/>
</dbReference>
<sequence>MLSLGLASPSASSPVVAREVLLRRNYGGNPFLYCLRQGKVGRWACGHTLRIASASKTTSKGISCSQISAAITGVSFDQTLQDGLPKGAMWSVHKFGGTCMGTAQRIQSVADISLGDPSERKLIIVSAMSKVTDMLYDLLFKAQSRDDSYMSALDGVFEKHMLTAKELLTGDDLATFLSHLHSDISNLKAMLRAIYIAGHATESFSDFVVGHGELWSAQMLTYVIKKSGRPCTWMDARDVLVVNPTSSNQVDPDFEESEKRLKKWFSQHSAATVVATGFIASTPQNIPTTLKRDGSDFSAAIFGSLVKASQVTIWTDVDGVYSADPRKVSEAVILRTLSYQEAWEMSYFGANVLHPRTIIPVMKTGMAGVPGTASAIFGAVKAVGANVIMISQASSEHSVCFAVPEKEVAAVSEALQTRFREALVAGRLSKVEVIPNCSILAAVGQKMASTPGVSATLFDAIAKANINVRAIAQGCSEYNITLVLKQEDCVRGLRAVHSRFYLSKTTLAMGIIGPGLIGATLLNQLKDQAAALKEKFNIDLRVMGITGSKKMILSDTGIDGIDLSQWKEIMGEKAEAADLNKFVKVVHENHFFPNTVLVDCTADSNIANHYYDWLRKGIHVITPNKKANSGPLDPYLKLRALQRQSYTHYFYEATVGAGLPIISTLRGLLETGDKILRIEGIFSGTLSYIFNNFIQSRAFSDVVAEAKQAGYTEPDPRDDLSGTDVARKVIILARECGLKLELSDIPVRSLVPEPLRASSSADEFMQQLPNFDGELAKELNDADSSGEVLRYVGVVDVIDQNGVVELRRYKKDHPFSQLSGSDNIIAFTTTRYKDQPLIVRGPGAGAEVTAGGVFSDILRLASYLGAPS</sequence>
<evidence type="ECO:0000313" key="2">
    <source>
        <dbReference type="Proteomes" id="UP000827976"/>
    </source>
</evidence>
<evidence type="ECO:0000313" key="1">
    <source>
        <dbReference type="EMBL" id="KAH7689431.1"/>
    </source>
</evidence>
<protein>
    <submittedName>
        <fullName evidence="1">Homoserine dehydrogenase protein</fullName>
        <ecNumber evidence="1">1.1.1.3</ecNumber>
        <ecNumber evidence="1">2.7.2.4</ecNumber>
    </submittedName>
</protein>